<protein>
    <submittedName>
        <fullName evidence="3">SWIM zinc finger family protein</fullName>
    </submittedName>
</protein>
<reference evidence="4" key="1">
    <citation type="journal article" date="2019" name="Int. J. Syst. Evol. Microbiol.">
        <title>The Global Catalogue of Microorganisms (GCM) 10K type strain sequencing project: providing services to taxonomists for standard genome sequencing and annotation.</title>
        <authorList>
            <consortium name="The Broad Institute Genomics Platform"/>
            <consortium name="The Broad Institute Genome Sequencing Center for Infectious Disease"/>
            <person name="Wu L."/>
            <person name="Ma J."/>
        </authorList>
    </citation>
    <scope>NUCLEOTIDE SEQUENCE [LARGE SCALE GENOMIC DNA]</scope>
    <source>
        <strain evidence="4">YIM 94188</strain>
    </source>
</reference>
<dbReference type="RefSeq" id="WP_136434730.1">
    <property type="nucleotide sequence ID" value="NZ_JBHSNS010000008.1"/>
</dbReference>
<sequence>MRTTFARQAPARGGVRSWWGKAWQRAVEESAYSEAELRPGRTLARRGEVGGISVGAGTLLAAVREGDDAWTVQAVVPTFDDDTRNALVDVVAAEAGRIASLLAGELPHDLVEHAEEAGVELLPYGGELAATCTCPHYIDPCSHAVAMLTQVGWLVDADPLVLFALRGLDREALMAALRHHAELGLPGRRVGTSGAPGWDLPDADSGLSTAELADDVEIAVDAALRARRALELFEAGGELPDGLV</sequence>
<proteinExistence type="predicted"/>
<accession>A0ABW0ZHG3</accession>
<gene>
    <name evidence="3" type="ORF">ACFPQB_15830</name>
</gene>
<dbReference type="InterPro" id="IPR007527">
    <property type="entry name" value="Znf_SWIM"/>
</dbReference>
<keyword evidence="1" id="KW-0863">Zinc-finger</keyword>
<evidence type="ECO:0000313" key="3">
    <source>
        <dbReference type="EMBL" id="MFC5730394.1"/>
    </source>
</evidence>
<dbReference type="EMBL" id="JBHSNS010000008">
    <property type="protein sequence ID" value="MFC5730394.1"/>
    <property type="molecule type" value="Genomic_DNA"/>
</dbReference>
<dbReference type="PANTHER" id="PTHR38133:SF1">
    <property type="entry name" value="SLR1429 PROTEIN"/>
    <property type="match status" value="1"/>
</dbReference>
<evidence type="ECO:0000256" key="1">
    <source>
        <dbReference type="PROSITE-ProRule" id="PRU00325"/>
    </source>
</evidence>
<evidence type="ECO:0000259" key="2">
    <source>
        <dbReference type="PROSITE" id="PS50966"/>
    </source>
</evidence>
<keyword evidence="1" id="KW-0479">Metal-binding</keyword>
<dbReference type="PROSITE" id="PS50966">
    <property type="entry name" value="ZF_SWIM"/>
    <property type="match status" value="1"/>
</dbReference>
<evidence type="ECO:0000313" key="4">
    <source>
        <dbReference type="Proteomes" id="UP001596072"/>
    </source>
</evidence>
<keyword evidence="4" id="KW-1185">Reference proteome</keyword>
<comment type="caution">
    <text evidence="3">The sequence shown here is derived from an EMBL/GenBank/DDBJ whole genome shotgun (WGS) entry which is preliminary data.</text>
</comment>
<feature type="domain" description="SWIM-type" evidence="2">
    <location>
        <begin position="117"/>
        <end position="152"/>
    </location>
</feature>
<keyword evidence="1" id="KW-0862">Zinc</keyword>
<dbReference type="Pfam" id="PF04434">
    <property type="entry name" value="SWIM"/>
    <property type="match status" value="1"/>
</dbReference>
<name>A0ABW0ZHG3_9ACTN</name>
<dbReference type="PANTHER" id="PTHR38133">
    <property type="entry name" value="SLR1429 PROTEIN"/>
    <property type="match status" value="1"/>
</dbReference>
<organism evidence="3 4">
    <name type="scientific">Nocardioides vastitatis</name>
    <dbReference type="NCBI Taxonomy" id="2568655"/>
    <lineage>
        <taxon>Bacteria</taxon>
        <taxon>Bacillati</taxon>
        <taxon>Actinomycetota</taxon>
        <taxon>Actinomycetes</taxon>
        <taxon>Propionibacteriales</taxon>
        <taxon>Nocardioidaceae</taxon>
        <taxon>Nocardioides</taxon>
    </lineage>
</organism>
<dbReference type="Proteomes" id="UP001596072">
    <property type="component" value="Unassembled WGS sequence"/>
</dbReference>